<dbReference type="AlphaFoldDB" id="A0A4C1V677"/>
<evidence type="ECO:0000313" key="3">
    <source>
        <dbReference type="Proteomes" id="UP000299102"/>
    </source>
</evidence>
<protein>
    <submittedName>
        <fullName evidence="2">Uncharacterized protein</fullName>
    </submittedName>
</protein>
<evidence type="ECO:0000313" key="2">
    <source>
        <dbReference type="EMBL" id="GBP34303.1"/>
    </source>
</evidence>
<dbReference type="EMBL" id="BGZK01000286">
    <property type="protein sequence ID" value="GBP34303.1"/>
    <property type="molecule type" value="Genomic_DNA"/>
</dbReference>
<organism evidence="2 3">
    <name type="scientific">Eumeta variegata</name>
    <name type="common">Bagworm moth</name>
    <name type="synonym">Eumeta japonica</name>
    <dbReference type="NCBI Taxonomy" id="151549"/>
    <lineage>
        <taxon>Eukaryota</taxon>
        <taxon>Metazoa</taxon>
        <taxon>Ecdysozoa</taxon>
        <taxon>Arthropoda</taxon>
        <taxon>Hexapoda</taxon>
        <taxon>Insecta</taxon>
        <taxon>Pterygota</taxon>
        <taxon>Neoptera</taxon>
        <taxon>Endopterygota</taxon>
        <taxon>Lepidoptera</taxon>
        <taxon>Glossata</taxon>
        <taxon>Ditrysia</taxon>
        <taxon>Tineoidea</taxon>
        <taxon>Psychidae</taxon>
        <taxon>Oiketicinae</taxon>
        <taxon>Eumeta</taxon>
    </lineage>
</organism>
<feature type="region of interest" description="Disordered" evidence="1">
    <location>
        <begin position="161"/>
        <end position="181"/>
    </location>
</feature>
<sequence>MENNPDRFSVIARSRKQVARPHASRARCDPPISARRSPSSRHLAPINAQDLCPKGVNGTLLQSNARNSVALNCLRMMHCASATLSDPSFSTPTFLLSVNETLFVTNYTAANNHALYCTKPPLMVEEKTDRRATTESLSPIDTRNHQFVAGLFDWNKISNTGDQVDGTGKERSGPPELSLTG</sequence>
<dbReference type="Proteomes" id="UP000299102">
    <property type="component" value="Unassembled WGS sequence"/>
</dbReference>
<feature type="compositionally biased region" description="Low complexity" evidence="1">
    <location>
        <begin position="30"/>
        <end position="41"/>
    </location>
</feature>
<evidence type="ECO:0000256" key="1">
    <source>
        <dbReference type="SAM" id="MobiDB-lite"/>
    </source>
</evidence>
<feature type="region of interest" description="Disordered" evidence="1">
    <location>
        <begin position="16"/>
        <end position="42"/>
    </location>
</feature>
<reference evidence="2 3" key="1">
    <citation type="journal article" date="2019" name="Commun. Biol.">
        <title>The bagworm genome reveals a unique fibroin gene that provides high tensile strength.</title>
        <authorList>
            <person name="Kono N."/>
            <person name="Nakamura H."/>
            <person name="Ohtoshi R."/>
            <person name="Tomita M."/>
            <person name="Numata K."/>
            <person name="Arakawa K."/>
        </authorList>
    </citation>
    <scope>NUCLEOTIDE SEQUENCE [LARGE SCALE GENOMIC DNA]</scope>
</reference>
<accession>A0A4C1V677</accession>
<gene>
    <name evidence="2" type="ORF">EVAR_13442_1</name>
</gene>
<name>A0A4C1V677_EUMVA</name>
<comment type="caution">
    <text evidence="2">The sequence shown here is derived from an EMBL/GenBank/DDBJ whole genome shotgun (WGS) entry which is preliminary data.</text>
</comment>
<keyword evidence="3" id="KW-1185">Reference proteome</keyword>
<feature type="compositionally biased region" description="Basic residues" evidence="1">
    <location>
        <begin position="16"/>
        <end position="25"/>
    </location>
</feature>
<proteinExistence type="predicted"/>